<comment type="similarity">
    <text evidence="1">Belongs to the DNA2/NAM7 helicase family.</text>
</comment>
<evidence type="ECO:0000259" key="7">
    <source>
        <dbReference type="Pfam" id="PF13086"/>
    </source>
</evidence>
<sequence>MSPQTVTKYFRDSVAAKLKINFKNSRFMISDLDSIIQGRVDSKHYAALSDRKNVSGKLDVIIVAKTIKTNFDGQQKVDTNIEDMSGILYIPAVLTVNGVLLPSEGKYPWIPREHLHPILDKELAIGYVNDFDEFMSNNYQRLENNLTWKSYFDFAKDLYETVTESNISSNTINDIELENNVYIIKDDSVNATRNILKLYDHLLSSQPDNLRLYQNFLNQEFTTLSPLTPNRMSEMQKHVGQMGGEYPLSPSQRECLNHFNHMEEGEILAVNGPPGTGKTTLLQSLVANLYVKRALKKEKPPVIVASSTNNQAVTNIIESFGKIKPKWKNSNLEQRWVEGADSFAVYFPSGSKEKEAKEKGFQYTNPRGENFFEEVEGKENIERSAEKLLKECNRYFGINHTDIKQCEQTISNRLAAIEEIRQKILFLFSEYDQMAPKGVSMDTYLRQLTAEKSEWENTFQAIQQRIKAWQTHFSNLPFFVRLFKFFPFFKNKLVSHVRYFIQPDEGFIDESMNLDEIISLYSKKAKKAREKIKQVEATYQQISELTKKYKKLIEELISLNILEEYPGSFASLDQVNEFLDTTIKYASFWLAVHYYECRWLSEKRLSEKQKGRNFENVLNQFYTNLSMLAPCFVMTFYQLPKMLLSYDNGKEHFLYNYIDLLIVDEAGQVTPEIAACSFSLAKRAVVVGDVYQIEPVWNINETLDMSLALSNDVITSVGRFEKLRELGLNTSESSVMRVACKSCKYEKHQQRGLFLSEHRRCYDDIIDYCNKLVYKGKLEPMRGRAGEDDEFPLAQLSIPPLGHIQVDSQQSSKKAGSRYNEIEARAIAAWINEHFYKIRNAYHKDNPESVIGIITPFKMQVRAIKRALSPDIKPFIDVGTVHTFQGGERRVIIMSTVYGKSDGCFFIDANKSLLNVAVSRAKDSFLVMGDMNCLSDSANKPSGLLKKMLLENDVVYS</sequence>
<keyword evidence="3 9" id="KW-0378">Hydrolase</keyword>
<dbReference type="GO" id="GO:0016787">
    <property type="term" value="F:hydrolase activity"/>
    <property type="evidence" value="ECO:0007669"/>
    <property type="project" value="UniProtKB-KW"/>
</dbReference>
<dbReference type="PANTHER" id="PTHR43788:SF8">
    <property type="entry name" value="DNA-BINDING PROTEIN SMUBP-2"/>
    <property type="match status" value="1"/>
</dbReference>
<dbReference type="RefSeq" id="WP_006637378.1">
    <property type="nucleotide sequence ID" value="NZ_BORD01000007.1"/>
</dbReference>
<feature type="domain" description="DNA2/NAM7 helicase-like C-terminal" evidence="8">
    <location>
        <begin position="746"/>
        <end position="931"/>
    </location>
</feature>
<dbReference type="SUPFAM" id="SSF52540">
    <property type="entry name" value="P-loop containing nucleoside triphosphate hydrolases"/>
    <property type="match status" value="1"/>
</dbReference>
<dbReference type="Pfam" id="PF13086">
    <property type="entry name" value="AAA_11"/>
    <property type="match status" value="1"/>
</dbReference>
<evidence type="ECO:0000256" key="4">
    <source>
        <dbReference type="ARBA" id="ARBA00022806"/>
    </source>
</evidence>
<feature type="domain" description="DNA2/NAM7 helicase helicase" evidence="7">
    <location>
        <begin position="249"/>
        <end position="473"/>
    </location>
</feature>
<dbReference type="InterPro" id="IPR027417">
    <property type="entry name" value="P-loop_NTPase"/>
</dbReference>
<keyword evidence="4 9" id="KW-0347">Helicase</keyword>
<evidence type="ECO:0000256" key="6">
    <source>
        <dbReference type="SAM" id="Coils"/>
    </source>
</evidence>
<dbReference type="PANTHER" id="PTHR43788">
    <property type="entry name" value="DNA2/NAM7 HELICASE FAMILY MEMBER"/>
    <property type="match status" value="1"/>
</dbReference>
<organism evidence="9 10">
    <name type="scientific">Bacillus sonorensis</name>
    <dbReference type="NCBI Taxonomy" id="119858"/>
    <lineage>
        <taxon>Bacteria</taxon>
        <taxon>Bacillati</taxon>
        <taxon>Bacillota</taxon>
        <taxon>Bacilli</taxon>
        <taxon>Bacillales</taxon>
        <taxon>Bacillaceae</taxon>
        <taxon>Bacillus</taxon>
    </lineage>
</organism>
<reference evidence="9 10" key="1">
    <citation type="submission" date="2017-06" db="EMBL/GenBank/DDBJ databases">
        <title>Genome sequence of Bacillus sonorensis strain SRCM101395.</title>
        <authorList>
            <person name="Cho S.H."/>
        </authorList>
    </citation>
    <scope>NUCLEOTIDE SEQUENCE [LARGE SCALE GENOMIC DNA]</scope>
    <source>
        <strain evidence="9 10">SRCM101395</strain>
    </source>
</reference>
<dbReference type="GO" id="GO:0003724">
    <property type="term" value="F:RNA helicase activity"/>
    <property type="evidence" value="ECO:0007669"/>
    <property type="project" value="UniProtKB-EC"/>
</dbReference>
<gene>
    <name evidence="9" type="ORF">S101395_00939</name>
</gene>
<evidence type="ECO:0000256" key="5">
    <source>
        <dbReference type="ARBA" id="ARBA00022840"/>
    </source>
</evidence>
<evidence type="ECO:0000256" key="3">
    <source>
        <dbReference type="ARBA" id="ARBA00022801"/>
    </source>
</evidence>
<evidence type="ECO:0000256" key="2">
    <source>
        <dbReference type="ARBA" id="ARBA00022741"/>
    </source>
</evidence>
<keyword evidence="2" id="KW-0547">Nucleotide-binding</keyword>
<protein>
    <submittedName>
        <fullName evidence="9">RNA helicase</fullName>
        <ecNumber evidence="9">3.6.4.13</ecNumber>
    </submittedName>
</protein>
<keyword evidence="10" id="KW-1185">Reference proteome</keyword>
<evidence type="ECO:0000313" key="9">
    <source>
        <dbReference type="EMBL" id="ASB87493.1"/>
    </source>
</evidence>
<dbReference type="InterPro" id="IPR050534">
    <property type="entry name" value="Coronavir_polyprotein_1ab"/>
</dbReference>
<dbReference type="Proteomes" id="UP000196877">
    <property type="component" value="Chromosome"/>
</dbReference>
<keyword evidence="5" id="KW-0067">ATP-binding</keyword>
<dbReference type="InterPro" id="IPR047187">
    <property type="entry name" value="SF1_C_Upf1"/>
</dbReference>
<dbReference type="Gene3D" id="3.40.50.300">
    <property type="entry name" value="P-loop containing nucleotide triphosphate hydrolases"/>
    <property type="match status" value="2"/>
</dbReference>
<name>A0ABN5AA05_9BACI</name>
<keyword evidence="6" id="KW-0175">Coiled coil</keyword>
<evidence type="ECO:0000313" key="10">
    <source>
        <dbReference type="Proteomes" id="UP000196877"/>
    </source>
</evidence>
<proteinExistence type="inferred from homology"/>
<dbReference type="CDD" id="cd18808">
    <property type="entry name" value="SF1_C_Upf1"/>
    <property type="match status" value="1"/>
</dbReference>
<evidence type="ECO:0000256" key="1">
    <source>
        <dbReference type="ARBA" id="ARBA00007913"/>
    </source>
</evidence>
<accession>A0ABN5AA05</accession>
<evidence type="ECO:0000259" key="8">
    <source>
        <dbReference type="Pfam" id="PF13087"/>
    </source>
</evidence>
<dbReference type="EC" id="3.6.4.13" evidence="9"/>
<feature type="coiled-coil region" evidence="6">
    <location>
        <begin position="518"/>
        <end position="562"/>
    </location>
</feature>
<dbReference type="EMBL" id="CP021920">
    <property type="protein sequence ID" value="ASB87493.1"/>
    <property type="molecule type" value="Genomic_DNA"/>
</dbReference>
<dbReference type="Pfam" id="PF13087">
    <property type="entry name" value="AAA_12"/>
    <property type="match status" value="1"/>
</dbReference>
<dbReference type="InterPro" id="IPR041677">
    <property type="entry name" value="DNA2/NAM7_AAA_11"/>
</dbReference>
<dbReference type="GeneID" id="92851888"/>
<dbReference type="InterPro" id="IPR041679">
    <property type="entry name" value="DNA2/NAM7-like_C"/>
</dbReference>